<proteinExistence type="predicted"/>
<dbReference type="EMBL" id="DYWE01000064">
    <property type="protein sequence ID" value="HJF81260.1"/>
    <property type="molecule type" value="Genomic_DNA"/>
</dbReference>
<reference evidence="1" key="2">
    <citation type="submission" date="2021-09" db="EMBL/GenBank/DDBJ databases">
        <authorList>
            <person name="Gilroy R."/>
        </authorList>
    </citation>
    <scope>NUCLEOTIDE SEQUENCE</scope>
    <source>
        <strain evidence="1">9794</strain>
    </source>
</reference>
<reference evidence="1" key="1">
    <citation type="journal article" date="2021" name="PeerJ">
        <title>Extensive microbial diversity within the chicken gut microbiome revealed by metagenomics and culture.</title>
        <authorList>
            <person name="Gilroy R."/>
            <person name="Ravi A."/>
            <person name="Getino M."/>
            <person name="Pursley I."/>
            <person name="Horton D.L."/>
            <person name="Alikhan N.F."/>
            <person name="Baker D."/>
            <person name="Gharbi K."/>
            <person name="Hall N."/>
            <person name="Watson M."/>
            <person name="Adriaenssens E.M."/>
            <person name="Foster-Nyarko E."/>
            <person name="Jarju S."/>
            <person name="Secka A."/>
            <person name="Antonio M."/>
            <person name="Oren A."/>
            <person name="Chaudhuri R.R."/>
            <person name="La Ragione R."/>
            <person name="Hildebrand F."/>
            <person name="Pallen M.J."/>
        </authorList>
    </citation>
    <scope>NUCLEOTIDE SEQUENCE</scope>
    <source>
        <strain evidence="1">9794</strain>
    </source>
</reference>
<name>A0A921HKN5_9BACT</name>
<gene>
    <name evidence="1" type="ORF">K8V40_06365</name>
</gene>
<dbReference type="AlphaFoldDB" id="A0A921HKN5"/>
<protein>
    <submittedName>
        <fullName evidence="1">Uncharacterized protein</fullName>
    </submittedName>
</protein>
<dbReference type="Proteomes" id="UP000722357">
    <property type="component" value="Unassembled WGS sequence"/>
</dbReference>
<accession>A0A921HKN5</accession>
<sequence length="102" mass="12375">MNEDYAHFFCWHSEDMYKVQQQLKEYRILSHEINTGDLGQVKEFLRHTVEHYTDDLLYSDVRKRSTDEAFNTAHLLDREVKQDTVRRYSHLLARIKGKEEEK</sequence>
<evidence type="ECO:0000313" key="2">
    <source>
        <dbReference type="Proteomes" id="UP000722357"/>
    </source>
</evidence>
<organism evidence="1 2">
    <name type="scientific">Phocaeicola plebeius</name>
    <dbReference type="NCBI Taxonomy" id="310297"/>
    <lineage>
        <taxon>Bacteria</taxon>
        <taxon>Pseudomonadati</taxon>
        <taxon>Bacteroidota</taxon>
        <taxon>Bacteroidia</taxon>
        <taxon>Bacteroidales</taxon>
        <taxon>Bacteroidaceae</taxon>
        <taxon>Phocaeicola</taxon>
    </lineage>
</organism>
<evidence type="ECO:0000313" key="1">
    <source>
        <dbReference type="EMBL" id="HJF81260.1"/>
    </source>
</evidence>
<comment type="caution">
    <text evidence="1">The sequence shown here is derived from an EMBL/GenBank/DDBJ whole genome shotgun (WGS) entry which is preliminary data.</text>
</comment>